<keyword evidence="2" id="KW-1185">Reference proteome</keyword>
<dbReference type="RefSeq" id="WP_083496342.1">
    <property type="nucleotide sequence ID" value="NZ_KQ758903.1"/>
</dbReference>
<dbReference type="InterPro" id="IPR021219">
    <property type="entry name" value="DUF2703"/>
</dbReference>
<dbReference type="NCBIfam" id="NF033727">
    <property type="entry name" value="chaperon_ArsD"/>
    <property type="match status" value="1"/>
</dbReference>
<dbReference type="Proteomes" id="UP000053947">
    <property type="component" value="Unassembled WGS sequence"/>
</dbReference>
<dbReference type="Pfam" id="PF06953">
    <property type="entry name" value="ArsD"/>
    <property type="match status" value="1"/>
</dbReference>
<dbReference type="Gene3D" id="3.40.30.10">
    <property type="entry name" value="Glutaredoxin"/>
    <property type="match status" value="1"/>
</dbReference>
<reference evidence="1 2" key="1">
    <citation type="submission" date="2015-06" db="EMBL/GenBank/DDBJ databases">
        <title>Genome sequence of the organohalide-respiring Dehalogenimonas alkenigignens type strain (IP3-3T).</title>
        <authorList>
            <person name="Key T.A."/>
            <person name="Richmond D.P."/>
            <person name="Bowman K.S."/>
            <person name="Cho Y.-J."/>
            <person name="Chun J."/>
            <person name="da Costa M.S."/>
            <person name="Rainey F.A."/>
            <person name="Moe W.M."/>
        </authorList>
    </citation>
    <scope>NUCLEOTIDE SEQUENCE [LARGE SCALE GENOMIC DNA]</scope>
    <source>
        <strain evidence="1 2">IP3-3</strain>
    </source>
</reference>
<dbReference type="InterPro" id="IPR010712">
    <property type="entry name" value="Arsenical-R_ArsD"/>
</dbReference>
<dbReference type="STRING" id="1217799.DEALK_08810"/>
<dbReference type="OrthoDB" id="9801358at2"/>
<dbReference type="PATRIC" id="fig|1217799.6.peg.905"/>
<gene>
    <name evidence="1" type="ORF">DEALK_08810</name>
</gene>
<sequence length="273" mass="30235">MEKVLNIDLLVIDLETCKRCVPTGDELKTAVQILEPAADALGIELRHHEIVVQTAAEAKLNALVSSPTIRLNGRDIDQDIHESVCESCGDLTENETIVDCREWHYRGQVFSSVPLPLLIEAIMEAMLNIDQMPPLVPAPLEELPVNLQRYFDNKKQGLMAKEIEIYDPAMCCSTGVCGPSIDPELMRVATTINSFKEKGIIVQRYGLSTDTQRFISNPVVSDLLEKEGAGVLPVTLLNGEVVKTKSYPTDQEFTGWLKTKLETVKPPKRSGCC</sequence>
<protein>
    <recommendedName>
        <fullName evidence="3">Arsenical resistance operon trans-acting repressor ArsD</fullName>
    </recommendedName>
</protein>
<name>A0A0W0GHK4_9CHLR</name>
<accession>A0A0W0GHK4</accession>
<evidence type="ECO:0000313" key="1">
    <source>
        <dbReference type="EMBL" id="KTB48036.1"/>
    </source>
</evidence>
<organism evidence="1 2">
    <name type="scientific">Dehalogenimonas alkenigignens</name>
    <dbReference type="NCBI Taxonomy" id="1217799"/>
    <lineage>
        <taxon>Bacteria</taxon>
        <taxon>Bacillati</taxon>
        <taxon>Chloroflexota</taxon>
        <taxon>Dehalococcoidia</taxon>
        <taxon>Dehalococcoidales</taxon>
        <taxon>Dehalococcoidaceae</taxon>
        <taxon>Dehalogenimonas</taxon>
    </lineage>
</organism>
<comment type="caution">
    <text evidence="1">The sequence shown here is derived from an EMBL/GenBank/DDBJ whole genome shotgun (WGS) entry which is preliminary data.</text>
</comment>
<dbReference type="GO" id="GO:0045892">
    <property type="term" value="P:negative regulation of DNA-templated transcription"/>
    <property type="evidence" value="ECO:0007669"/>
    <property type="project" value="InterPro"/>
</dbReference>
<dbReference type="EMBL" id="LFDV01000002">
    <property type="protein sequence ID" value="KTB48036.1"/>
    <property type="molecule type" value="Genomic_DNA"/>
</dbReference>
<dbReference type="GO" id="GO:0046685">
    <property type="term" value="P:response to arsenic-containing substance"/>
    <property type="evidence" value="ECO:0007669"/>
    <property type="project" value="InterPro"/>
</dbReference>
<proteinExistence type="predicted"/>
<dbReference type="AlphaFoldDB" id="A0A0W0GHK4"/>
<evidence type="ECO:0008006" key="3">
    <source>
        <dbReference type="Google" id="ProtNLM"/>
    </source>
</evidence>
<dbReference type="GO" id="GO:0003677">
    <property type="term" value="F:DNA binding"/>
    <property type="evidence" value="ECO:0007669"/>
    <property type="project" value="InterPro"/>
</dbReference>
<dbReference type="Pfam" id="PF10865">
    <property type="entry name" value="DUF2703"/>
    <property type="match status" value="1"/>
</dbReference>
<evidence type="ECO:0000313" key="2">
    <source>
        <dbReference type="Proteomes" id="UP000053947"/>
    </source>
</evidence>